<accession>A0A6S7GQT2</accession>
<dbReference type="Proteomes" id="UP001152795">
    <property type="component" value="Unassembled WGS sequence"/>
</dbReference>
<feature type="compositionally biased region" description="Polar residues" evidence="1">
    <location>
        <begin position="33"/>
        <end position="55"/>
    </location>
</feature>
<dbReference type="EMBL" id="CACRXK020001103">
    <property type="protein sequence ID" value="CAB3987000.1"/>
    <property type="molecule type" value="Genomic_DNA"/>
</dbReference>
<proteinExistence type="predicted"/>
<evidence type="ECO:0000313" key="2">
    <source>
        <dbReference type="EMBL" id="CAB3987000.1"/>
    </source>
</evidence>
<organism evidence="2 3">
    <name type="scientific">Paramuricea clavata</name>
    <name type="common">Red gorgonian</name>
    <name type="synonym">Violescent sea-whip</name>
    <dbReference type="NCBI Taxonomy" id="317549"/>
    <lineage>
        <taxon>Eukaryota</taxon>
        <taxon>Metazoa</taxon>
        <taxon>Cnidaria</taxon>
        <taxon>Anthozoa</taxon>
        <taxon>Octocorallia</taxon>
        <taxon>Malacalcyonacea</taxon>
        <taxon>Plexauridae</taxon>
        <taxon>Paramuricea</taxon>
    </lineage>
</organism>
<keyword evidence="3" id="KW-1185">Reference proteome</keyword>
<sequence length="137" mass="15646">MAEIMKDDDTDMETDVTDPIMERKLLGPEDDNINPNTYTNNETQNSSDSTGMEGLTQKTPEITYKHSPSNALNNNNLDTNRIRDIINSIPDNLDRTFRALNNHKFNLQKTNILLDKLEQHKEMNTSPTGLIPKVECR</sequence>
<reference evidence="2" key="1">
    <citation type="submission" date="2020-04" db="EMBL/GenBank/DDBJ databases">
        <authorList>
            <person name="Alioto T."/>
            <person name="Alioto T."/>
            <person name="Gomez Garrido J."/>
        </authorList>
    </citation>
    <scope>NUCLEOTIDE SEQUENCE</scope>
    <source>
        <strain evidence="2">A484AB</strain>
    </source>
</reference>
<evidence type="ECO:0000256" key="1">
    <source>
        <dbReference type="SAM" id="MobiDB-lite"/>
    </source>
</evidence>
<evidence type="ECO:0000313" key="3">
    <source>
        <dbReference type="Proteomes" id="UP001152795"/>
    </source>
</evidence>
<comment type="caution">
    <text evidence="2">The sequence shown here is derived from an EMBL/GenBank/DDBJ whole genome shotgun (WGS) entry which is preliminary data.</text>
</comment>
<protein>
    <submittedName>
        <fullName evidence="2">Uncharacterized protein</fullName>
    </submittedName>
</protein>
<feature type="region of interest" description="Disordered" evidence="1">
    <location>
        <begin position="22"/>
        <end position="55"/>
    </location>
</feature>
<feature type="non-terminal residue" evidence="2">
    <location>
        <position position="137"/>
    </location>
</feature>
<name>A0A6S7GQT2_PARCT</name>
<gene>
    <name evidence="2" type="ORF">PACLA_8A042170</name>
</gene>
<dbReference type="AlphaFoldDB" id="A0A6S7GQT2"/>